<gene>
    <name evidence="1" type="ORF">OG563_37745</name>
</gene>
<sequence length="63" mass="7105">MTKSNTIWLIAEVGWYIAEGVAGLASTYVPFDYDYWAGKRLQRRTDRAFGVLVESLDFDLGNG</sequence>
<reference evidence="1" key="1">
    <citation type="submission" date="2022-10" db="EMBL/GenBank/DDBJ databases">
        <title>The complete genomes of actinobacterial strains from the NBC collection.</title>
        <authorList>
            <person name="Joergensen T.S."/>
            <person name="Alvarez Arevalo M."/>
            <person name="Sterndorff E.B."/>
            <person name="Faurdal D."/>
            <person name="Vuksanovic O."/>
            <person name="Mourched A.-S."/>
            <person name="Charusanti P."/>
            <person name="Shaw S."/>
            <person name="Blin K."/>
            <person name="Weber T."/>
        </authorList>
    </citation>
    <scope>NUCLEOTIDE SEQUENCE</scope>
    <source>
        <strain evidence="1">NBC_01482</strain>
    </source>
</reference>
<accession>A0ABZ1YNK7</accession>
<dbReference type="Proteomes" id="UP001432062">
    <property type="component" value="Chromosome"/>
</dbReference>
<dbReference type="RefSeq" id="WP_327100340.1">
    <property type="nucleotide sequence ID" value="NZ_CP109149.1"/>
</dbReference>
<evidence type="ECO:0000313" key="2">
    <source>
        <dbReference type="Proteomes" id="UP001432062"/>
    </source>
</evidence>
<proteinExistence type="predicted"/>
<organism evidence="1 2">
    <name type="scientific">Nocardia vinacea</name>
    <dbReference type="NCBI Taxonomy" id="96468"/>
    <lineage>
        <taxon>Bacteria</taxon>
        <taxon>Bacillati</taxon>
        <taxon>Actinomycetota</taxon>
        <taxon>Actinomycetes</taxon>
        <taxon>Mycobacteriales</taxon>
        <taxon>Nocardiaceae</taxon>
        <taxon>Nocardia</taxon>
    </lineage>
</organism>
<protein>
    <submittedName>
        <fullName evidence="1">Uncharacterized protein</fullName>
    </submittedName>
</protein>
<evidence type="ECO:0000313" key="1">
    <source>
        <dbReference type="EMBL" id="WUV44835.1"/>
    </source>
</evidence>
<keyword evidence="2" id="KW-1185">Reference proteome</keyword>
<dbReference type="EMBL" id="CP109441">
    <property type="protein sequence ID" value="WUV44835.1"/>
    <property type="molecule type" value="Genomic_DNA"/>
</dbReference>
<name>A0ABZ1YNK7_9NOCA</name>